<reference evidence="4 5" key="1">
    <citation type="submission" date="2018-01" db="EMBL/GenBank/DDBJ databases">
        <title>Glutamicibacter soli strain NHPC-3 Whole genome sequence and assembly.</title>
        <authorList>
            <person name="Choudhury P."/>
            <person name="Gupta D."/>
            <person name="Sengupta K."/>
            <person name="Jawed A."/>
            <person name="Sultana N."/>
            <person name="Saha P."/>
        </authorList>
    </citation>
    <scope>NUCLEOTIDE SEQUENCE [LARGE SCALE GENOMIC DNA]</scope>
    <source>
        <strain evidence="4 5">NHPC-3</strain>
    </source>
</reference>
<dbReference type="EMBL" id="POAF01000005">
    <property type="protein sequence ID" value="RBM00426.1"/>
    <property type="molecule type" value="Genomic_DNA"/>
</dbReference>
<evidence type="ECO:0000259" key="3">
    <source>
        <dbReference type="Pfam" id="PF08241"/>
    </source>
</evidence>
<evidence type="ECO:0000313" key="5">
    <source>
        <dbReference type="Proteomes" id="UP000252167"/>
    </source>
</evidence>
<sequence>MGCTTPWPTAGSAPKPRPRPAESGGCAMSDTEETIVHYASGNVREAMFAALRAAGHDPARLRAEDTNEADHLHLGGMHTTAWIADTLALDDGARLLDVGSGMGGPARYFAGRGATVTGVDVTAEFVDLATELNRACGLDGAVTMLNRPGQDAGLPEGSFDAALMLHVGMNIADKAPVFAEVFRLLRPGGVFGVYDLMGTNELTFPMPWAITRESSHVESETAYRGYLEGAGFDVQRSMEHRDEVLARAALMLQQGGAPLSGALILGEDVVLRRQHSIEAVRDRQVTPTLLISRKPE</sequence>
<organism evidence="4 5">
    <name type="scientific">Glutamicibacter soli</name>
    <dbReference type="NCBI Taxonomy" id="453836"/>
    <lineage>
        <taxon>Bacteria</taxon>
        <taxon>Bacillati</taxon>
        <taxon>Actinomycetota</taxon>
        <taxon>Actinomycetes</taxon>
        <taxon>Micrococcales</taxon>
        <taxon>Micrococcaceae</taxon>
        <taxon>Glutamicibacter</taxon>
    </lineage>
</organism>
<keyword evidence="4" id="KW-0830">Ubiquinone</keyword>
<name>A0A365YCK8_9MICC</name>
<evidence type="ECO:0000313" key="4">
    <source>
        <dbReference type="EMBL" id="RBM00426.1"/>
    </source>
</evidence>
<proteinExistence type="predicted"/>
<accession>A0A365YCK8</accession>
<keyword evidence="5" id="KW-1185">Reference proteome</keyword>
<dbReference type="GO" id="GO:0008757">
    <property type="term" value="F:S-adenosylmethionine-dependent methyltransferase activity"/>
    <property type="evidence" value="ECO:0007669"/>
    <property type="project" value="InterPro"/>
</dbReference>
<feature type="region of interest" description="Disordered" evidence="2">
    <location>
        <begin position="1"/>
        <end position="28"/>
    </location>
</feature>
<feature type="domain" description="Methyltransferase type 11" evidence="3">
    <location>
        <begin position="96"/>
        <end position="191"/>
    </location>
</feature>
<dbReference type="Proteomes" id="UP000252167">
    <property type="component" value="Unassembled WGS sequence"/>
</dbReference>
<dbReference type="Pfam" id="PF08241">
    <property type="entry name" value="Methyltransf_11"/>
    <property type="match status" value="1"/>
</dbReference>
<dbReference type="AlphaFoldDB" id="A0A365YCK8"/>
<dbReference type="InterPro" id="IPR029063">
    <property type="entry name" value="SAM-dependent_MTases_sf"/>
</dbReference>
<comment type="caution">
    <text evidence="4">The sequence shown here is derived from an EMBL/GenBank/DDBJ whole genome shotgun (WGS) entry which is preliminary data.</text>
</comment>
<dbReference type="Gene3D" id="3.40.50.150">
    <property type="entry name" value="Vaccinia Virus protein VP39"/>
    <property type="match status" value="1"/>
</dbReference>
<dbReference type="InterPro" id="IPR013216">
    <property type="entry name" value="Methyltransf_11"/>
</dbReference>
<keyword evidence="1" id="KW-0808">Transferase</keyword>
<dbReference type="PANTHER" id="PTHR44068">
    <property type="entry name" value="ZGC:194242"/>
    <property type="match status" value="1"/>
</dbReference>
<gene>
    <name evidence="4" type="ORF">C1H84_10745</name>
</gene>
<dbReference type="CDD" id="cd02440">
    <property type="entry name" value="AdoMet_MTases"/>
    <property type="match status" value="1"/>
</dbReference>
<protein>
    <submittedName>
        <fullName evidence="4">Ubiquinone biosynthesis protein</fullName>
    </submittedName>
</protein>
<evidence type="ECO:0000256" key="1">
    <source>
        <dbReference type="ARBA" id="ARBA00022679"/>
    </source>
</evidence>
<dbReference type="SUPFAM" id="SSF53335">
    <property type="entry name" value="S-adenosyl-L-methionine-dependent methyltransferases"/>
    <property type="match status" value="1"/>
</dbReference>
<dbReference type="InterPro" id="IPR050447">
    <property type="entry name" value="Erg6_SMT_methyltransf"/>
</dbReference>
<dbReference type="PANTHER" id="PTHR44068:SF11">
    <property type="entry name" value="GERANYL DIPHOSPHATE 2-C-METHYLTRANSFERASE"/>
    <property type="match status" value="1"/>
</dbReference>
<evidence type="ECO:0000256" key="2">
    <source>
        <dbReference type="SAM" id="MobiDB-lite"/>
    </source>
</evidence>